<comment type="caution">
    <text evidence="3">The sequence shown here is derived from an EMBL/GenBank/DDBJ whole genome shotgun (WGS) entry which is preliminary data.</text>
</comment>
<evidence type="ECO:0008006" key="5">
    <source>
        <dbReference type="Google" id="ProtNLM"/>
    </source>
</evidence>
<proteinExistence type="predicted"/>
<dbReference type="Proteomes" id="UP000623129">
    <property type="component" value="Unassembled WGS sequence"/>
</dbReference>
<dbReference type="AlphaFoldDB" id="A0A833QW05"/>
<organism evidence="3 4">
    <name type="scientific">Carex littledalei</name>
    <dbReference type="NCBI Taxonomy" id="544730"/>
    <lineage>
        <taxon>Eukaryota</taxon>
        <taxon>Viridiplantae</taxon>
        <taxon>Streptophyta</taxon>
        <taxon>Embryophyta</taxon>
        <taxon>Tracheophyta</taxon>
        <taxon>Spermatophyta</taxon>
        <taxon>Magnoliopsida</taxon>
        <taxon>Liliopsida</taxon>
        <taxon>Poales</taxon>
        <taxon>Cyperaceae</taxon>
        <taxon>Cyperoideae</taxon>
        <taxon>Cariceae</taxon>
        <taxon>Carex</taxon>
        <taxon>Carex subgen. Euthyceras</taxon>
    </lineage>
</organism>
<reference evidence="3" key="1">
    <citation type="submission" date="2020-01" db="EMBL/GenBank/DDBJ databases">
        <title>Genome sequence of Kobresia littledalei, the first chromosome-level genome in the family Cyperaceae.</title>
        <authorList>
            <person name="Qu G."/>
        </authorList>
    </citation>
    <scope>NUCLEOTIDE SEQUENCE</scope>
    <source>
        <strain evidence="3">C.B.Clarke</strain>
        <tissue evidence="3">Leaf</tissue>
    </source>
</reference>
<dbReference type="OrthoDB" id="736038at2759"/>
<feature type="compositionally biased region" description="Basic and acidic residues" evidence="1">
    <location>
        <begin position="148"/>
        <end position="157"/>
    </location>
</feature>
<name>A0A833QW05_9POAL</name>
<accession>A0A833QW05</accession>
<protein>
    <recommendedName>
        <fullName evidence="5">Transmembrane protein</fullName>
    </recommendedName>
</protein>
<feature type="transmembrane region" description="Helical" evidence="2">
    <location>
        <begin position="93"/>
        <end position="112"/>
    </location>
</feature>
<sequence>MHLFFVEAFLNWIVRPRPTDPFYWSWTGMVKPGPNHFSHETPNRSLKQIRPVIWQIRTGNSTAREKEKEKEKEKECGCVMVTRWSEKGPGLKILWVWTFGTAAILIGSVVRTRLNDMEKILREEDQAAAAAAAATHSQSQSQSQSQSHHVETILKDD</sequence>
<feature type="region of interest" description="Disordered" evidence="1">
    <location>
        <begin position="131"/>
        <end position="157"/>
    </location>
</feature>
<dbReference type="EMBL" id="SWLB01000007">
    <property type="protein sequence ID" value="KAF3336320.1"/>
    <property type="molecule type" value="Genomic_DNA"/>
</dbReference>
<evidence type="ECO:0000313" key="4">
    <source>
        <dbReference type="Proteomes" id="UP000623129"/>
    </source>
</evidence>
<keyword evidence="2" id="KW-1133">Transmembrane helix</keyword>
<feature type="compositionally biased region" description="Low complexity" evidence="1">
    <location>
        <begin position="131"/>
        <end position="147"/>
    </location>
</feature>
<evidence type="ECO:0000313" key="3">
    <source>
        <dbReference type="EMBL" id="KAF3336320.1"/>
    </source>
</evidence>
<evidence type="ECO:0000256" key="2">
    <source>
        <dbReference type="SAM" id="Phobius"/>
    </source>
</evidence>
<keyword evidence="4" id="KW-1185">Reference proteome</keyword>
<evidence type="ECO:0000256" key="1">
    <source>
        <dbReference type="SAM" id="MobiDB-lite"/>
    </source>
</evidence>
<keyword evidence="2" id="KW-0812">Transmembrane</keyword>
<gene>
    <name evidence="3" type="ORF">FCM35_KLT18906</name>
</gene>
<keyword evidence="2" id="KW-0472">Membrane</keyword>